<evidence type="ECO:0000313" key="12">
    <source>
        <dbReference type="Proteomes" id="UP000326711"/>
    </source>
</evidence>
<evidence type="ECO:0000256" key="4">
    <source>
        <dbReference type="ARBA" id="ARBA00022840"/>
    </source>
</evidence>
<organism evidence="11 12">
    <name type="scientific">Corynebacterium urogenitale</name>
    <dbReference type="NCBI Taxonomy" id="2487892"/>
    <lineage>
        <taxon>Bacteria</taxon>
        <taxon>Bacillati</taxon>
        <taxon>Actinomycetota</taxon>
        <taxon>Actinomycetes</taxon>
        <taxon>Mycobacteriales</taxon>
        <taxon>Corynebacteriaceae</taxon>
        <taxon>Corynebacterium</taxon>
    </lineage>
</organism>
<evidence type="ECO:0000256" key="5">
    <source>
        <dbReference type="ARBA" id="ARBA00022989"/>
    </source>
</evidence>
<evidence type="ECO:0000313" key="11">
    <source>
        <dbReference type="EMBL" id="QFQ02826.1"/>
    </source>
</evidence>
<evidence type="ECO:0000256" key="2">
    <source>
        <dbReference type="ARBA" id="ARBA00022692"/>
    </source>
</evidence>
<feature type="transmembrane region" description="Helical" evidence="8">
    <location>
        <begin position="16"/>
        <end position="35"/>
    </location>
</feature>
<dbReference type="Pfam" id="PF00664">
    <property type="entry name" value="ABC_membrane"/>
    <property type="match status" value="1"/>
</dbReference>
<evidence type="ECO:0000256" key="6">
    <source>
        <dbReference type="ARBA" id="ARBA00023136"/>
    </source>
</evidence>
<dbReference type="AlphaFoldDB" id="A0A5J6Z7D1"/>
<dbReference type="InterPro" id="IPR027417">
    <property type="entry name" value="P-loop_NTPase"/>
</dbReference>
<dbReference type="GO" id="GO:0140359">
    <property type="term" value="F:ABC-type transporter activity"/>
    <property type="evidence" value="ECO:0007669"/>
    <property type="project" value="InterPro"/>
</dbReference>
<dbReference type="Pfam" id="PF00005">
    <property type="entry name" value="ABC_tran"/>
    <property type="match status" value="1"/>
</dbReference>
<dbReference type="KEGG" id="cuo:CUROG_07365"/>
<feature type="transmembrane region" description="Helical" evidence="8">
    <location>
        <begin position="142"/>
        <end position="162"/>
    </location>
</feature>
<dbReference type="InterPro" id="IPR036640">
    <property type="entry name" value="ABC1_TM_sf"/>
</dbReference>
<dbReference type="PROSITE" id="PS50893">
    <property type="entry name" value="ABC_TRANSPORTER_2"/>
    <property type="match status" value="1"/>
</dbReference>
<gene>
    <name evidence="11" type="ORF">CUROG_07365</name>
</gene>
<dbReference type="Gene3D" id="3.40.50.300">
    <property type="entry name" value="P-loop containing nucleotide triphosphate hydrolases"/>
    <property type="match status" value="1"/>
</dbReference>
<dbReference type="EMBL" id="CP045032">
    <property type="protein sequence ID" value="QFQ02826.1"/>
    <property type="molecule type" value="Genomic_DNA"/>
</dbReference>
<feature type="transmembrane region" description="Helical" evidence="8">
    <location>
        <begin position="118"/>
        <end position="136"/>
    </location>
</feature>
<accession>A0A5J6Z7D1</accession>
<dbReference type="PROSITE" id="PS50929">
    <property type="entry name" value="ABC_TM1F"/>
    <property type="match status" value="1"/>
</dbReference>
<feature type="transmembrane region" description="Helical" evidence="8">
    <location>
        <begin position="262"/>
        <end position="286"/>
    </location>
</feature>
<dbReference type="InterPro" id="IPR039421">
    <property type="entry name" value="Type_1_exporter"/>
</dbReference>
<dbReference type="OrthoDB" id="9806127at2"/>
<dbReference type="Gene3D" id="1.20.1560.10">
    <property type="entry name" value="ABC transporter type 1, transmembrane domain"/>
    <property type="match status" value="1"/>
</dbReference>
<dbReference type="Proteomes" id="UP000326711">
    <property type="component" value="Chromosome"/>
</dbReference>
<dbReference type="GO" id="GO:0034040">
    <property type="term" value="F:ATPase-coupled lipid transmembrane transporter activity"/>
    <property type="evidence" value="ECO:0007669"/>
    <property type="project" value="TreeGrafter"/>
</dbReference>
<dbReference type="PROSITE" id="PS00211">
    <property type="entry name" value="ABC_TRANSPORTER_1"/>
    <property type="match status" value="1"/>
</dbReference>
<sequence length="551" mass="58622">MSIFDSPAGSRRIKTGFALSLVTTALTACFFLSIGELIDGHIAPFLPLILAFAAALLTVLTGYIAEVGAKKEELTLRAQLLDSWWKKIGLDNKHSSSGRVVSLMTDSVERVTNYRQGFLAPLMGAAACPLVVLVIVAIGIDWFSALALLLFIPIIPLTINGFQKAFQKVSSESRDAREALANRYLESIQGLETLVMLGAAARTEKELADVGEHNRVALMRLLSRNQLILFVSDAVFSLACVTAAAALAAWRHANYTLTFGQAVALVLCSILLIGPLEMIGAFFYVGMGGRASQKAMERFGLGSELVDQPDVEQFNGTITINGARLGYGEDAVLRNVNLRLPANSTTVLTGPSGGGKSTLLGAMKGLVFPQAGEVRVGGRGASDRSSRSIQDASALVAQTTWLFSGSVAENLRIVKPDATERAMWSALKLVDLDGFVRALPQGLDTEIGERGQGLSGGQAQRLSLARALLSGRKIILLDEPTSQVDLESEEVIMHALGELAGTRTLVLVTHRASAQLEGAVQMRVEGGEVRLLSTTDNDCGPDGAEGEGNND</sequence>
<dbReference type="RefSeq" id="WP_151903143.1">
    <property type="nucleotide sequence ID" value="NZ_CP045032.1"/>
</dbReference>
<dbReference type="SUPFAM" id="SSF90123">
    <property type="entry name" value="ABC transporter transmembrane region"/>
    <property type="match status" value="1"/>
</dbReference>
<dbReference type="InterPro" id="IPR003439">
    <property type="entry name" value="ABC_transporter-like_ATP-bd"/>
</dbReference>
<feature type="domain" description="ABC transporter" evidence="9">
    <location>
        <begin position="306"/>
        <end position="551"/>
    </location>
</feature>
<dbReference type="GO" id="GO:0005524">
    <property type="term" value="F:ATP binding"/>
    <property type="evidence" value="ECO:0007669"/>
    <property type="project" value="UniProtKB-KW"/>
</dbReference>
<keyword evidence="4 11" id="KW-0067">ATP-binding</keyword>
<evidence type="ECO:0000256" key="1">
    <source>
        <dbReference type="ARBA" id="ARBA00004651"/>
    </source>
</evidence>
<evidence type="ECO:0000256" key="7">
    <source>
        <dbReference type="SAM" id="MobiDB-lite"/>
    </source>
</evidence>
<keyword evidence="12" id="KW-1185">Reference proteome</keyword>
<keyword evidence="2 8" id="KW-0812">Transmembrane</keyword>
<comment type="subcellular location">
    <subcellularLocation>
        <location evidence="1">Cell membrane</location>
        <topology evidence="1">Multi-pass membrane protein</topology>
    </subcellularLocation>
</comment>
<keyword evidence="11" id="KW-0378">Hydrolase</keyword>
<dbReference type="PANTHER" id="PTHR24221:SF614">
    <property type="entry name" value="GLUTATHIONE_L-CYSTEINE TRANSPORT SYSTEM ATP-BINDING_PERMEASE PROTEIN CYDC"/>
    <property type="match status" value="1"/>
</dbReference>
<feature type="transmembrane region" description="Helical" evidence="8">
    <location>
        <begin position="227"/>
        <end position="250"/>
    </location>
</feature>
<dbReference type="GO" id="GO:0005886">
    <property type="term" value="C:plasma membrane"/>
    <property type="evidence" value="ECO:0007669"/>
    <property type="project" value="UniProtKB-SubCell"/>
</dbReference>
<reference evidence="12" key="1">
    <citation type="submission" date="2019-10" db="EMBL/GenBank/DDBJ databases">
        <title>Complete genome sequence of Corynebacterium urogenitalis DSM 108747, isolated from the genital tract of a cow.</title>
        <authorList>
            <person name="Ruckert C."/>
            <person name="Ballas P."/>
            <person name="Wagener K."/>
            <person name="Drillich M."/>
            <person name="Kaempfer P."/>
            <person name="Busse H.-J."/>
            <person name="Ehling-Schulz M."/>
        </authorList>
    </citation>
    <scope>NUCLEOTIDE SEQUENCE [LARGE SCALE GENOMIC DNA]</scope>
    <source>
        <strain evidence="12">LMM 1652</strain>
    </source>
</reference>
<keyword evidence="3" id="KW-0547">Nucleotide-binding</keyword>
<feature type="domain" description="ABC transmembrane type-1" evidence="10">
    <location>
        <begin position="16"/>
        <end position="288"/>
    </location>
</feature>
<evidence type="ECO:0000259" key="9">
    <source>
        <dbReference type="PROSITE" id="PS50893"/>
    </source>
</evidence>
<proteinExistence type="predicted"/>
<dbReference type="InterPro" id="IPR017871">
    <property type="entry name" value="ABC_transporter-like_CS"/>
</dbReference>
<dbReference type="PANTHER" id="PTHR24221">
    <property type="entry name" value="ATP-BINDING CASSETTE SUB-FAMILY B"/>
    <property type="match status" value="1"/>
</dbReference>
<evidence type="ECO:0000259" key="10">
    <source>
        <dbReference type="PROSITE" id="PS50929"/>
    </source>
</evidence>
<feature type="region of interest" description="Disordered" evidence="7">
    <location>
        <begin position="532"/>
        <end position="551"/>
    </location>
</feature>
<name>A0A5J6Z7D1_9CORY</name>
<dbReference type="SUPFAM" id="SSF52540">
    <property type="entry name" value="P-loop containing nucleoside triphosphate hydrolases"/>
    <property type="match status" value="1"/>
</dbReference>
<keyword evidence="5 8" id="KW-1133">Transmembrane helix</keyword>
<dbReference type="InterPro" id="IPR003593">
    <property type="entry name" value="AAA+_ATPase"/>
</dbReference>
<evidence type="ECO:0000256" key="3">
    <source>
        <dbReference type="ARBA" id="ARBA00022741"/>
    </source>
</evidence>
<evidence type="ECO:0000256" key="8">
    <source>
        <dbReference type="SAM" id="Phobius"/>
    </source>
</evidence>
<dbReference type="GO" id="GO:0016887">
    <property type="term" value="F:ATP hydrolysis activity"/>
    <property type="evidence" value="ECO:0007669"/>
    <property type="project" value="InterPro"/>
</dbReference>
<protein>
    <submittedName>
        <fullName evidence="11">Multidrug export ATP-binding/permease protein</fullName>
        <ecNumber evidence="11">3.6.3.-</ecNumber>
    </submittedName>
</protein>
<dbReference type="SMART" id="SM00382">
    <property type="entry name" value="AAA"/>
    <property type="match status" value="1"/>
</dbReference>
<dbReference type="EC" id="3.6.3.-" evidence="11"/>
<feature type="transmembrane region" description="Helical" evidence="8">
    <location>
        <begin position="41"/>
        <end position="65"/>
    </location>
</feature>
<keyword evidence="6 8" id="KW-0472">Membrane</keyword>
<dbReference type="InterPro" id="IPR011527">
    <property type="entry name" value="ABC1_TM_dom"/>
</dbReference>